<reference evidence="2 3" key="1">
    <citation type="submission" date="2021-08" db="EMBL/GenBank/DDBJ databases">
        <title>Rheinheimera aquimaris sp. nov., isolated from seawater of the East Sea in Korea.</title>
        <authorList>
            <person name="Kim K.H."/>
            <person name="Wenting R."/>
            <person name="Kim K.R."/>
            <person name="Jeon C.O."/>
        </authorList>
    </citation>
    <scope>NUCLEOTIDE SEQUENCE [LARGE SCALE GENOMIC DNA]</scope>
    <source>
        <strain evidence="2 3">MA-13</strain>
    </source>
</reference>
<proteinExistence type="predicted"/>
<name>A0ABS7X575_9GAMM</name>
<sequence>MQPYLFLSATLLLTFTSGASASDAKQQLQQLLNQHWAQANKEQIFFRKDPDTFRMKGTLPDVSPAGQARRAKVNQAFLQQVASINQRELSAVDQITLRLFKYERETEAQSYQQFDHLFPMQAYAGYHSYFAGAPDNMSFLTTADYDNYLISLADFPRYNQQHIDNLKQAIAKGYTHYCTSFANYDKTISKHIVSDVSNSVFFAPIANQPLQFSARQQRHYREAGSKLIMDTVIPEYNKLYQFFTQQYMPACRKVVGISELEDGKAYYQYLINFYTTTNMTPEHIHQLGLDEVKRIRVEMDNIIKQVGFNGDFAAFVNFLRTDERFYAGSPLQLIEKASYITRKMAGQLPKWFNTLPRGTFDIKASPNGGAYYVASDGSGTTSGTYFVGANDVRSEPLYNLEALTFHEAEPGHHFQSALAQEMDLPEFRKTLYHSAYGEGWGLYAESLGKEMGFYQDPYSDFGRLTYETWRACRLVVDTGIHAMGWSRQQAIDYLANNTALSMAEVEAQIDRYITWPAQALSYKIGEIKIRQLRQQAQQQLGDKFDIRAFHDHLLASGSLPLDLLDELTVEWINKQK</sequence>
<feature type="chain" id="PRO_5045600917" evidence="1">
    <location>
        <begin position="22"/>
        <end position="576"/>
    </location>
</feature>
<dbReference type="InterPro" id="IPR010281">
    <property type="entry name" value="DUF885"/>
</dbReference>
<dbReference type="Proteomes" id="UP000663814">
    <property type="component" value="Unassembled WGS sequence"/>
</dbReference>
<keyword evidence="3" id="KW-1185">Reference proteome</keyword>
<dbReference type="RefSeq" id="WP_205310021.1">
    <property type="nucleotide sequence ID" value="NZ_JAERPS020000001.1"/>
</dbReference>
<evidence type="ECO:0000256" key="1">
    <source>
        <dbReference type="SAM" id="SignalP"/>
    </source>
</evidence>
<gene>
    <name evidence="2" type="ORF">I4W93_002435</name>
</gene>
<dbReference type="EMBL" id="JAERPS020000001">
    <property type="protein sequence ID" value="MBZ9610446.1"/>
    <property type="molecule type" value="Genomic_DNA"/>
</dbReference>
<organism evidence="2 3">
    <name type="scientific">Rheinheimera maricola</name>
    <dbReference type="NCBI Taxonomy" id="2793282"/>
    <lineage>
        <taxon>Bacteria</taxon>
        <taxon>Pseudomonadati</taxon>
        <taxon>Pseudomonadota</taxon>
        <taxon>Gammaproteobacteria</taxon>
        <taxon>Chromatiales</taxon>
        <taxon>Chromatiaceae</taxon>
        <taxon>Rheinheimera</taxon>
    </lineage>
</organism>
<protein>
    <submittedName>
        <fullName evidence="2">DUF885 domain-containing protein</fullName>
    </submittedName>
</protein>
<keyword evidence="1" id="KW-0732">Signal</keyword>
<feature type="signal peptide" evidence="1">
    <location>
        <begin position="1"/>
        <end position="21"/>
    </location>
</feature>
<dbReference type="PANTHER" id="PTHR33361">
    <property type="entry name" value="GLR0591 PROTEIN"/>
    <property type="match status" value="1"/>
</dbReference>
<dbReference type="PANTHER" id="PTHR33361:SF2">
    <property type="entry name" value="DUF885 DOMAIN-CONTAINING PROTEIN"/>
    <property type="match status" value="1"/>
</dbReference>
<accession>A0ABS7X575</accession>
<evidence type="ECO:0000313" key="3">
    <source>
        <dbReference type="Proteomes" id="UP000663814"/>
    </source>
</evidence>
<evidence type="ECO:0000313" key="2">
    <source>
        <dbReference type="EMBL" id="MBZ9610446.1"/>
    </source>
</evidence>
<comment type="caution">
    <text evidence="2">The sequence shown here is derived from an EMBL/GenBank/DDBJ whole genome shotgun (WGS) entry which is preliminary data.</text>
</comment>
<dbReference type="Pfam" id="PF05960">
    <property type="entry name" value="DUF885"/>
    <property type="match status" value="1"/>
</dbReference>